<accession>A0A8T0HY08</accession>
<reference evidence="1" key="1">
    <citation type="submission" date="2020-06" db="EMBL/GenBank/DDBJ databases">
        <title>WGS assembly of Ceratodon purpureus strain R40.</title>
        <authorList>
            <person name="Carey S.B."/>
            <person name="Jenkins J."/>
            <person name="Shu S."/>
            <person name="Lovell J.T."/>
            <person name="Sreedasyam A."/>
            <person name="Maumus F."/>
            <person name="Tiley G.P."/>
            <person name="Fernandez-Pozo N."/>
            <person name="Barry K."/>
            <person name="Chen C."/>
            <person name="Wang M."/>
            <person name="Lipzen A."/>
            <person name="Daum C."/>
            <person name="Saski C.A."/>
            <person name="Payton A.C."/>
            <person name="Mcbreen J.C."/>
            <person name="Conrad R.E."/>
            <person name="Kollar L.M."/>
            <person name="Olsson S."/>
            <person name="Huttunen S."/>
            <person name="Landis J.B."/>
            <person name="Wickett N.J."/>
            <person name="Johnson M.G."/>
            <person name="Rensing S.A."/>
            <person name="Grimwood J."/>
            <person name="Schmutz J."/>
            <person name="Mcdaniel S.F."/>
        </authorList>
    </citation>
    <scope>NUCLEOTIDE SEQUENCE</scope>
    <source>
        <strain evidence="1">R40</strain>
    </source>
</reference>
<evidence type="ECO:0000313" key="2">
    <source>
        <dbReference type="Proteomes" id="UP000822688"/>
    </source>
</evidence>
<name>A0A8T0HY08_CERPU</name>
<dbReference type="Proteomes" id="UP000822688">
    <property type="component" value="Chromosome 5"/>
</dbReference>
<dbReference type="AlphaFoldDB" id="A0A8T0HY08"/>
<protein>
    <submittedName>
        <fullName evidence="1">Uncharacterized protein</fullName>
    </submittedName>
</protein>
<dbReference type="EMBL" id="CM026425">
    <property type="protein sequence ID" value="KAG0576004.1"/>
    <property type="molecule type" value="Genomic_DNA"/>
</dbReference>
<comment type="caution">
    <text evidence="1">The sequence shown here is derived from an EMBL/GenBank/DDBJ whole genome shotgun (WGS) entry which is preliminary data.</text>
</comment>
<keyword evidence="2" id="KW-1185">Reference proteome</keyword>
<sequence length="41" mass="4407">MRVWLCLAEVKFVCSSGGISRGSVYLFQGSFGDCFGVLSIS</sequence>
<organism evidence="1 2">
    <name type="scientific">Ceratodon purpureus</name>
    <name type="common">Fire moss</name>
    <name type="synonym">Dicranum purpureum</name>
    <dbReference type="NCBI Taxonomy" id="3225"/>
    <lineage>
        <taxon>Eukaryota</taxon>
        <taxon>Viridiplantae</taxon>
        <taxon>Streptophyta</taxon>
        <taxon>Embryophyta</taxon>
        <taxon>Bryophyta</taxon>
        <taxon>Bryophytina</taxon>
        <taxon>Bryopsida</taxon>
        <taxon>Dicranidae</taxon>
        <taxon>Pseudoditrichales</taxon>
        <taxon>Ditrichaceae</taxon>
        <taxon>Ceratodon</taxon>
    </lineage>
</organism>
<evidence type="ECO:0000313" key="1">
    <source>
        <dbReference type="EMBL" id="KAG0576004.1"/>
    </source>
</evidence>
<gene>
    <name evidence="1" type="ORF">KC19_5G047900</name>
</gene>
<proteinExistence type="predicted"/>